<organism evidence="2 3">
    <name type="scientific">Humicola insolens</name>
    <name type="common">Soft-rot fungus</name>
    <dbReference type="NCBI Taxonomy" id="85995"/>
    <lineage>
        <taxon>Eukaryota</taxon>
        <taxon>Fungi</taxon>
        <taxon>Dikarya</taxon>
        <taxon>Ascomycota</taxon>
        <taxon>Pezizomycotina</taxon>
        <taxon>Sordariomycetes</taxon>
        <taxon>Sordariomycetidae</taxon>
        <taxon>Sordariales</taxon>
        <taxon>Chaetomiaceae</taxon>
        <taxon>Mycothermus</taxon>
    </lineage>
</organism>
<evidence type="ECO:0000313" key="2">
    <source>
        <dbReference type="EMBL" id="KAL1837678.1"/>
    </source>
</evidence>
<feature type="compositionally biased region" description="Low complexity" evidence="1">
    <location>
        <begin position="45"/>
        <end position="59"/>
    </location>
</feature>
<evidence type="ECO:0000256" key="1">
    <source>
        <dbReference type="SAM" id="MobiDB-lite"/>
    </source>
</evidence>
<protein>
    <submittedName>
        <fullName evidence="2">Uncharacterized protein</fullName>
    </submittedName>
</protein>
<feature type="region of interest" description="Disordered" evidence="1">
    <location>
        <begin position="1"/>
        <end position="62"/>
    </location>
</feature>
<comment type="caution">
    <text evidence="2">The sequence shown here is derived from an EMBL/GenBank/DDBJ whole genome shotgun (WGS) entry which is preliminary data.</text>
</comment>
<keyword evidence="3" id="KW-1185">Reference proteome</keyword>
<feature type="compositionally biased region" description="Low complexity" evidence="1">
    <location>
        <begin position="145"/>
        <end position="157"/>
    </location>
</feature>
<sequence length="230" mass="24506">MMNSESHPVTTTGGPPPGPVPQQTTTTSDQTPNTHNNPQPTSAHGPALPGRPPGRVGRPQLKQEDLIRIQVLYKDAKWGPTQIARHTGYTFHQVKYALKKGTTTVGVRTGRPRKADLTARSAVAAQTSQAQAQGAQGGQEVTTSGDQLQGQEQQQQQVPPPPGPGESTQGAEGEETWGGKEVGEGMDVEEDHSQFEANQPQPSASQTTREQAGEPEQRLMEVQAALQSGQ</sequence>
<feature type="compositionally biased region" description="Polar residues" evidence="1">
    <location>
        <begin position="195"/>
        <end position="210"/>
    </location>
</feature>
<accession>A0ABR3V9A3</accession>
<dbReference type="Proteomes" id="UP001583172">
    <property type="component" value="Unassembled WGS sequence"/>
</dbReference>
<dbReference type="EMBL" id="JAZGSY010000273">
    <property type="protein sequence ID" value="KAL1837678.1"/>
    <property type="molecule type" value="Genomic_DNA"/>
</dbReference>
<feature type="compositionally biased region" description="Low complexity" evidence="1">
    <location>
        <begin position="21"/>
        <end position="34"/>
    </location>
</feature>
<reference evidence="2 3" key="1">
    <citation type="journal article" date="2024" name="Commun. Biol.">
        <title>Comparative genomic analysis of thermophilic fungi reveals convergent evolutionary adaptations and gene losses.</title>
        <authorList>
            <person name="Steindorff A.S."/>
            <person name="Aguilar-Pontes M.V."/>
            <person name="Robinson A.J."/>
            <person name="Andreopoulos B."/>
            <person name="LaButti K."/>
            <person name="Kuo A."/>
            <person name="Mondo S."/>
            <person name="Riley R."/>
            <person name="Otillar R."/>
            <person name="Haridas S."/>
            <person name="Lipzen A."/>
            <person name="Grimwood J."/>
            <person name="Schmutz J."/>
            <person name="Clum A."/>
            <person name="Reid I.D."/>
            <person name="Moisan M.C."/>
            <person name="Butler G."/>
            <person name="Nguyen T.T.M."/>
            <person name="Dewar K."/>
            <person name="Conant G."/>
            <person name="Drula E."/>
            <person name="Henrissat B."/>
            <person name="Hansel C."/>
            <person name="Singer S."/>
            <person name="Hutchinson M.I."/>
            <person name="de Vries R.P."/>
            <person name="Natvig D.O."/>
            <person name="Powell A.J."/>
            <person name="Tsang A."/>
            <person name="Grigoriev I.V."/>
        </authorList>
    </citation>
    <scope>NUCLEOTIDE SEQUENCE [LARGE SCALE GENOMIC DNA]</scope>
    <source>
        <strain evidence="2 3">CBS 620.91</strain>
    </source>
</reference>
<feature type="region of interest" description="Disordered" evidence="1">
    <location>
        <begin position="102"/>
        <end position="230"/>
    </location>
</feature>
<name>A0ABR3V9A3_HUMIN</name>
<gene>
    <name evidence="2" type="ORF">VTJ49DRAFT_3528</name>
</gene>
<evidence type="ECO:0000313" key="3">
    <source>
        <dbReference type="Proteomes" id="UP001583172"/>
    </source>
</evidence>
<proteinExistence type="predicted"/>
<feature type="compositionally biased region" description="Low complexity" evidence="1">
    <location>
        <begin position="122"/>
        <end position="134"/>
    </location>
</feature>